<dbReference type="AlphaFoldDB" id="A0AAV7RZM5"/>
<protein>
    <submittedName>
        <fullName evidence="2">Uncharacterized protein</fullName>
    </submittedName>
</protein>
<evidence type="ECO:0000313" key="3">
    <source>
        <dbReference type="Proteomes" id="UP001066276"/>
    </source>
</evidence>
<gene>
    <name evidence="2" type="ORF">NDU88_008952</name>
</gene>
<evidence type="ECO:0000313" key="2">
    <source>
        <dbReference type="EMBL" id="KAJ1156228.1"/>
    </source>
</evidence>
<feature type="compositionally biased region" description="Low complexity" evidence="1">
    <location>
        <begin position="58"/>
        <end position="77"/>
    </location>
</feature>
<name>A0AAV7RZM5_PLEWA</name>
<dbReference type="EMBL" id="JANPWB010000009">
    <property type="protein sequence ID" value="KAJ1156228.1"/>
    <property type="molecule type" value="Genomic_DNA"/>
</dbReference>
<dbReference type="Proteomes" id="UP001066276">
    <property type="component" value="Chromosome 5"/>
</dbReference>
<organism evidence="2 3">
    <name type="scientific">Pleurodeles waltl</name>
    <name type="common">Iberian ribbed newt</name>
    <dbReference type="NCBI Taxonomy" id="8319"/>
    <lineage>
        <taxon>Eukaryota</taxon>
        <taxon>Metazoa</taxon>
        <taxon>Chordata</taxon>
        <taxon>Craniata</taxon>
        <taxon>Vertebrata</taxon>
        <taxon>Euteleostomi</taxon>
        <taxon>Amphibia</taxon>
        <taxon>Batrachia</taxon>
        <taxon>Caudata</taxon>
        <taxon>Salamandroidea</taxon>
        <taxon>Salamandridae</taxon>
        <taxon>Pleurodelinae</taxon>
        <taxon>Pleurodeles</taxon>
    </lineage>
</organism>
<comment type="caution">
    <text evidence="2">The sequence shown here is derived from an EMBL/GenBank/DDBJ whole genome shotgun (WGS) entry which is preliminary data.</text>
</comment>
<accession>A0AAV7RZM5</accession>
<feature type="compositionally biased region" description="Polar residues" evidence="1">
    <location>
        <begin position="48"/>
        <end position="57"/>
    </location>
</feature>
<reference evidence="2" key="1">
    <citation type="journal article" date="2022" name="bioRxiv">
        <title>Sequencing and chromosome-scale assembly of the giantPleurodeles waltlgenome.</title>
        <authorList>
            <person name="Brown T."/>
            <person name="Elewa A."/>
            <person name="Iarovenko S."/>
            <person name="Subramanian E."/>
            <person name="Araus A.J."/>
            <person name="Petzold A."/>
            <person name="Susuki M."/>
            <person name="Suzuki K.-i.T."/>
            <person name="Hayashi T."/>
            <person name="Toyoda A."/>
            <person name="Oliveira C."/>
            <person name="Osipova E."/>
            <person name="Leigh N.D."/>
            <person name="Simon A."/>
            <person name="Yun M.H."/>
        </authorList>
    </citation>
    <scope>NUCLEOTIDE SEQUENCE</scope>
    <source>
        <strain evidence="2">20211129_DDA</strain>
        <tissue evidence="2">Liver</tissue>
    </source>
</reference>
<sequence>MLKGFNGGISDGKLLEVEARKIGRSKKVLDWSRDGGDKFYSLTEDSEASSSGCNQSVAAGSTPSGSESASSAAESTGWPQRRQLRCIKTRSGSMGGVEPLGRSTKALKWDHLGTRLTGLEKDSKFDPPTNIDGGDDCQVLSNSATGTWAKMLQVIYDAIRELQTETRAESRRARNATKHLQGAVRKAVKSCTETEEKLSVMENRTAAVEADIEALKEQTETHGGQLTDIMW</sequence>
<proteinExistence type="predicted"/>
<keyword evidence="3" id="KW-1185">Reference proteome</keyword>
<feature type="region of interest" description="Disordered" evidence="1">
    <location>
        <begin position="40"/>
        <end position="82"/>
    </location>
</feature>
<evidence type="ECO:0000256" key="1">
    <source>
        <dbReference type="SAM" id="MobiDB-lite"/>
    </source>
</evidence>